<proteinExistence type="predicted"/>
<dbReference type="Pfam" id="PF03747">
    <property type="entry name" value="ADP_ribosyl_GH"/>
    <property type="match status" value="1"/>
</dbReference>
<accession>A0ABU6DMF0</accession>
<dbReference type="RefSeq" id="WP_127455622.1">
    <property type="nucleotide sequence ID" value="NZ_JAROBY010000063.1"/>
</dbReference>
<evidence type="ECO:0000313" key="1">
    <source>
        <dbReference type="EMBL" id="MEB4797957.1"/>
    </source>
</evidence>
<organism evidence="1 2">
    <name type="scientific">Paenibacillus chondroitinus</name>
    <dbReference type="NCBI Taxonomy" id="59842"/>
    <lineage>
        <taxon>Bacteria</taxon>
        <taxon>Bacillati</taxon>
        <taxon>Bacillota</taxon>
        <taxon>Bacilli</taxon>
        <taxon>Bacillales</taxon>
        <taxon>Paenibacillaceae</taxon>
        <taxon>Paenibacillus</taxon>
    </lineage>
</organism>
<gene>
    <name evidence="1" type="ORF">P5G65_29045</name>
</gene>
<sequence length="292" mass="32281">MSLNSKIKGGLYGVAVGDALGGTTEFMSSREIQKKYGYLTDIVGGGVWDLTPGEVTDDTMMTLCVAEGILTDPHEPKQAIGEKFLEWYRSDPKDIGNIIRRSLSNYQGNWFEAAYSAHLGLGRSAGNGSLMRCLPVGLIYPNLSDIEKVSRLQSKMTHYDERCNQACEIYNRIVWRLLHGEKLTEAIQREITNTEYEDILNGTPDCEPSGFVVHTFRHVLHLLLTSDSFSDVVERAANLGGDSDTIGAIAGGLAGVHYGYEGIPERYSGVILIKDRLDALSERIFGLRDRLV</sequence>
<reference evidence="1 2" key="1">
    <citation type="submission" date="2023-03" db="EMBL/GenBank/DDBJ databases">
        <title>Bacillus Genome Sequencing.</title>
        <authorList>
            <person name="Dunlap C."/>
        </authorList>
    </citation>
    <scope>NUCLEOTIDE SEQUENCE [LARGE SCALE GENOMIC DNA]</scope>
    <source>
        <strain evidence="1 2">NRS-1351</strain>
    </source>
</reference>
<dbReference type="InterPro" id="IPR005502">
    <property type="entry name" value="Ribosyl_crysJ1"/>
</dbReference>
<dbReference type="InterPro" id="IPR036705">
    <property type="entry name" value="Ribosyl_crysJ1_sf"/>
</dbReference>
<evidence type="ECO:0000313" key="2">
    <source>
        <dbReference type="Proteomes" id="UP001355653"/>
    </source>
</evidence>
<keyword evidence="2" id="KW-1185">Reference proteome</keyword>
<dbReference type="Proteomes" id="UP001355653">
    <property type="component" value="Unassembled WGS sequence"/>
</dbReference>
<dbReference type="PANTHER" id="PTHR16222">
    <property type="entry name" value="ADP-RIBOSYLGLYCOHYDROLASE"/>
    <property type="match status" value="1"/>
</dbReference>
<dbReference type="EMBL" id="JAROBY010000063">
    <property type="protein sequence ID" value="MEB4797957.1"/>
    <property type="molecule type" value="Genomic_DNA"/>
</dbReference>
<dbReference type="Gene3D" id="1.10.4080.10">
    <property type="entry name" value="ADP-ribosylation/Crystallin J1"/>
    <property type="match status" value="1"/>
</dbReference>
<dbReference type="InterPro" id="IPR050792">
    <property type="entry name" value="ADP-ribosylglycohydrolase"/>
</dbReference>
<dbReference type="PANTHER" id="PTHR16222:SF12">
    <property type="entry name" value="ADP-RIBOSYLGLYCOHYDROLASE-RELATED"/>
    <property type="match status" value="1"/>
</dbReference>
<comment type="caution">
    <text evidence="1">The sequence shown here is derived from an EMBL/GenBank/DDBJ whole genome shotgun (WGS) entry which is preliminary data.</text>
</comment>
<protein>
    <submittedName>
        <fullName evidence="1">ADP-ribosylglycohydrolase family protein</fullName>
    </submittedName>
</protein>
<name>A0ABU6DMF0_9BACL</name>
<dbReference type="SUPFAM" id="SSF101478">
    <property type="entry name" value="ADP-ribosylglycohydrolase"/>
    <property type="match status" value="1"/>
</dbReference>